<evidence type="ECO:0000313" key="1">
    <source>
        <dbReference type="EMBL" id="OXE27947.1"/>
    </source>
</evidence>
<proteinExistence type="predicted"/>
<dbReference type="EMBL" id="NIXT01004901">
    <property type="protein sequence ID" value="OXE27947.1"/>
    <property type="molecule type" value="Genomic_DNA"/>
</dbReference>
<feature type="non-terminal residue" evidence="1">
    <location>
        <position position="84"/>
    </location>
</feature>
<dbReference type="AlphaFoldDB" id="A0A227J0A0"/>
<name>A0A227J0A0_VIBPH</name>
<feature type="non-terminal residue" evidence="1">
    <location>
        <position position="1"/>
    </location>
</feature>
<organism evidence="1 2">
    <name type="scientific">Vibrio parahaemolyticus</name>
    <dbReference type="NCBI Taxonomy" id="670"/>
    <lineage>
        <taxon>Bacteria</taxon>
        <taxon>Pseudomonadati</taxon>
        <taxon>Pseudomonadota</taxon>
        <taxon>Gammaproteobacteria</taxon>
        <taxon>Vibrionales</taxon>
        <taxon>Vibrionaceae</taxon>
        <taxon>Vibrio</taxon>
    </lineage>
</organism>
<protein>
    <submittedName>
        <fullName evidence="1">Uncharacterized protein</fullName>
    </submittedName>
</protein>
<sequence>QLQNNNNWSRFKKWNHDEEARGSVRWRTLFDTALTSENVILYAQSVHSISDATHKKALHEELTCRIRDPENGIVKASRFISAIR</sequence>
<evidence type="ECO:0000313" key="2">
    <source>
        <dbReference type="Proteomes" id="UP000214596"/>
    </source>
</evidence>
<comment type="caution">
    <text evidence="1">The sequence shown here is derived from an EMBL/GenBank/DDBJ whole genome shotgun (WGS) entry which is preliminary data.</text>
</comment>
<dbReference type="Proteomes" id="UP000214596">
    <property type="component" value="Unassembled WGS sequence"/>
</dbReference>
<reference evidence="1 2" key="1">
    <citation type="journal article" date="2017" name="Appl. Environ. Microbiol.">
        <title>Parallel evolution of two clades of a major Atlantic endemic Vibrio parahaemolyticus pathogen lineage by independent acquisition of related pathogenicity islands.</title>
        <authorList>
            <person name="Xu F."/>
            <person name="Gonzalez-Escalona N."/>
            <person name="Drees K.P."/>
            <person name="Sebra R.P."/>
            <person name="Cooper V.S."/>
            <person name="Jones S.H."/>
            <person name="Whistler C.A."/>
        </authorList>
    </citation>
    <scope>NUCLEOTIDE SEQUENCE [LARGE SCALE GENOMIC DNA]</scope>
    <source>
        <strain evidence="1 2">MAVP-3</strain>
    </source>
</reference>
<gene>
    <name evidence="1" type="ORF">CA163_36455</name>
</gene>
<accession>A0A227J0A0</accession>